<reference evidence="1" key="1">
    <citation type="submission" date="2022-08" db="EMBL/GenBank/DDBJ databases">
        <authorList>
            <person name="Kallberg Y."/>
            <person name="Tangrot J."/>
            <person name="Rosling A."/>
        </authorList>
    </citation>
    <scope>NUCLEOTIDE SEQUENCE</scope>
    <source>
        <strain evidence="1">Wild A</strain>
    </source>
</reference>
<name>A0A9W4X1W6_9GLOM</name>
<dbReference type="EMBL" id="CAMKVN010005647">
    <property type="protein sequence ID" value="CAI2189158.1"/>
    <property type="molecule type" value="Genomic_DNA"/>
</dbReference>
<dbReference type="OrthoDB" id="2312443at2759"/>
<keyword evidence="2" id="KW-1185">Reference proteome</keyword>
<protein>
    <submittedName>
        <fullName evidence="1">8287_t:CDS:1</fullName>
    </submittedName>
</protein>
<dbReference type="AlphaFoldDB" id="A0A9W4X1W6"/>
<sequence length="160" mass="18573">MHITNFDPNFSIFDKSFIPEPIPNNSIDMEKLKGDQFWPIQNKSYNKLKKIFSKTFKSFKHKVFYKNHKRNETTATKEIMTSKDMFEFDEIDKILDIYLSFQDKHAPVSSNDKKAKSSILAENDTNSFIKVNSLDVIQSNGEDDVPRSISFCVCSMIVNI</sequence>
<evidence type="ECO:0000313" key="2">
    <source>
        <dbReference type="Proteomes" id="UP001153678"/>
    </source>
</evidence>
<organism evidence="1 2">
    <name type="scientific">Funneliformis geosporum</name>
    <dbReference type="NCBI Taxonomy" id="1117311"/>
    <lineage>
        <taxon>Eukaryota</taxon>
        <taxon>Fungi</taxon>
        <taxon>Fungi incertae sedis</taxon>
        <taxon>Mucoromycota</taxon>
        <taxon>Glomeromycotina</taxon>
        <taxon>Glomeromycetes</taxon>
        <taxon>Glomerales</taxon>
        <taxon>Glomeraceae</taxon>
        <taxon>Funneliformis</taxon>
    </lineage>
</organism>
<gene>
    <name evidence="1" type="ORF">FWILDA_LOCUS13941</name>
</gene>
<evidence type="ECO:0000313" key="1">
    <source>
        <dbReference type="EMBL" id="CAI2189158.1"/>
    </source>
</evidence>
<dbReference type="Proteomes" id="UP001153678">
    <property type="component" value="Unassembled WGS sequence"/>
</dbReference>
<proteinExistence type="predicted"/>
<accession>A0A9W4X1W6</accession>
<comment type="caution">
    <text evidence="1">The sequence shown here is derived from an EMBL/GenBank/DDBJ whole genome shotgun (WGS) entry which is preliminary data.</text>
</comment>